<reference evidence="5" key="1">
    <citation type="submission" date="2025-08" db="UniProtKB">
        <authorList>
            <consortium name="RefSeq"/>
        </authorList>
    </citation>
    <scope>IDENTIFICATION</scope>
</reference>
<dbReference type="InterPro" id="IPR001148">
    <property type="entry name" value="CA_dom"/>
</dbReference>
<feature type="chain" id="PRO_5028892482" evidence="2">
    <location>
        <begin position="27"/>
        <end position="391"/>
    </location>
</feature>
<dbReference type="SMART" id="SM01057">
    <property type="entry name" value="Carb_anhydrase"/>
    <property type="match status" value="1"/>
</dbReference>
<sequence>MFDKRVSKVTICCFLFICIQSTGYSAQSQDQTSSRTNTLFDDADDIQRQLDNEARDRIKFGRVSFIANKGRRMHVFNSLQPKTIWVFHFPTHYPDHNSIMNHVEQQVVRYPREYSAAEKKTDDEDYDESMITPPLPASSEWDYNNQAKWIKHFPDCGGKSQSPVDLPITGLIKARGARNLLFQNYDVEPKSMLLENDGKRVVLSGEWKSEQRPLIYGGAAHSRRYLFHSMALHLPSEHTVGGLQYPLESQALYVSAEYKGVEEALEASPSDPQAFLAVANLYKYSNHTHKGIEEILSSAKSLSNNSKNVSLSAKCLSHFNPPFKEYACYQGSMTVPPCTESVLWLIRGRALSIMRETVEAAQSLMVAEGDPKHLFFRNAQPLNDRKVFLFN</sequence>
<protein>
    <submittedName>
        <fullName evidence="5">Carbonic anhydrase 1-like isoform X1</fullName>
    </submittedName>
</protein>
<dbReference type="RefSeq" id="XP_026737425.1">
    <property type="nucleotide sequence ID" value="XM_026881624.1"/>
</dbReference>
<dbReference type="AlphaFoldDB" id="A0A7E5W9W0"/>
<gene>
    <name evidence="5" type="primary">LOC113500742</name>
</gene>
<dbReference type="GO" id="GO:0008270">
    <property type="term" value="F:zinc ion binding"/>
    <property type="evidence" value="ECO:0007669"/>
    <property type="project" value="InterPro"/>
</dbReference>
<dbReference type="Proteomes" id="UP000322000">
    <property type="component" value="Chromosome 14"/>
</dbReference>
<comment type="similarity">
    <text evidence="1">Belongs to the alpha-carbonic anhydrase family.</text>
</comment>
<dbReference type="InterPro" id="IPR023561">
    <property type="entry name" value="Carbonic_anhydrase_a-class"/>
</dbReference>
<feature type="domain" description="Alpha-carbonic anhydrase" evidence="3">
    <location>
        <begin position="139"/>
        <end position="391"/>
    </location>
</feature>
<name>A0A7E5W9W0_TRINI</name>
<evidence type="ECO:0000256" key="2">
    <source>
        <dbReference type="SAM" id="SignalP"/>
    </source>
</evidence>
<dbReference type="GeneID" id="113500742"/>
<dbReference type="PROSITE" id="PS51144">
    <property type="entry name" value="ALPHA_CA_2"/>
    <property type="match status" value="1"/>
</dbReference>
<dbReference type="InParanoid" id="A0A7E5W9W0"/>
<dbReference type="OrthoDB" id="429145at2759"/>
<proteinExistence type="inferred from homology"/>
<dbReference type="PANTHER" id="PTHR18952">
    <property type="entry name" value="CARBONIC ANHYDRASE"/>
    <property type="match status" value="1"/>
</dbReference>
<dbReference type="KEGG" id="tnl:113500742"/>
<evidence type="ECO:0000313" key="5">
    <source>
        <dbReference type="RefSeq" id="XP_026737425.1"/>
    </source>
</evidence>
<dbReference type="SUPFAM" id="SSF51069">
    <property type="entry name" value="Carbonic anhydrase"/>
    <property type="match status" value="1"/>
</dbReference>
<keyword evidence="2" id="KW-0732">Signal</keyword>
<evidence type="ECO:0000259" key="3">
    <source>
        <dbReference type="PROSITE" id="PS51144"/>
    </source>
</evidence>
<dbReference type="CDD" id="cd00326">
    <property type="entry name" value="alpha_CA"/>
    <property type="match status" value="1"/>
</dbReference>
<dbReference type="GO" id="GO:0004089">
    <property type="term" value="F:carbonate dehydratase activity"/>
    <property type="evidence" value="ECO:0007669"/>
    <property type="project" value="InterPro"/>
</dbReference>
<dbReference type="GO" id="GO:0005737">
    <property type="term" value="C:cytoplasm"/>
    <property type="evidence" value="ECO:0007669"/>
    <property type="project" value="TreeGrafter"/>
</dbReference>
<accession>A0A7E5W9W0</accession>
<dbReference type="PANTHER" id="PTHR18952:SF124">
    <property type="entry name" value="CARBONIC ANHYDRASE 7"/>
    <property type="match status" value="1"/>
</dbReference>
<evidence type="ECO:0000256" key="1">
    <source>
        <dbReference type="ARBA" id="ARBA00010718"/>
    </source>
</evidence>
<dbReference type="Gene3D" id="3.10.200.10">
    <property type="entry name" value="Alpha carbonic anhydrase"/>
    <property type="match status" value="1"/>
</dbReference>
<feature type="signal peptide" evidence="2">
    <location>
        <begin position="1"/>
        <end position="26"/>
    </location>
</feature>
<dbReference type="InterPro" id="IPR036398">
    <property type="entry name" value="CA_dom_sf"/>
</dbReference>
<dbReference type="Pfam" id="PF00194">
    <property type="entry name" value="Carb_anhydrase"/>
    <property type="match status" value="1"/>
</dbReference>
<evidence type="ECO:0000313" key="4">
    <source>
        <dbReference type="Proteomes" id="UP000322000"/>
    </source>
</evidence>
<organism evidence="4 5">
    <name type="scientific">Trichoplusia ni</name>
    <name type="common">Cabbage looper</name>
    <dbReference type="NCBI Taxonomy" id="7111"/>
    <lineage>
        <taxon>Eukaryota</taxon>
        <taxon>Metazoa</taxon>
        <taxon>Ecdysozoa</taxon>
        <taxon>Arthropoda</taxon>
        <taxon>Hexapoda</taxon>
        <taxon>Insecta</taxon>
        <taxon>Pterygota</taxon>
        <taxon>Neoptera</taxon>
        <taxon>Endopterygota</taxon>
        <taxon>Lepidoptera</taxon>
        <taxon>Glossata</taxon>
        <taxon>Ditrysia</taxon>
        <taxon>Noctuoidea</taxon>
        <taxon>Noctuidae</taxon>
        <taxon>Plusiinae</taxon>
        <taxon>Trichoplusia</taxon>
    </lineage>
</organism>
<keyword evidence="4" id="KW-1185">Reference proteome</keyword>